<dbReference type="HOGENOM" id="CLU_024174_0_0_2"/>
<evidence type="ECO:0000256" key="1">
    <source>
        <dbReference type="SAM" id="MobiDB-lite"/>
    </source>
</evidence>
<dbReference type="OrthoDB" id="269729at2157"/>
<dbReference type="RefSeq" id="WP_015788414.1">
    <property type="nucleotide sequence ID" value="NC_013158.1"/>
</dbReference>
<organism evidence="2 3">
    <name type="scientific">Halorhabdus utahensis (strain DSM 12940 / JCM 11049 / AX-2)</name>
    <dbReference type="NCBI Taxonomy" id="519442"/>
    <lineage>
        <taxon>Archaea</taxon>
        <taxon>Methanobacteriati</taxon>
        <taxon>Methanobacteriota</taxon>
        <taxon>Stenosarchaea group</taxon>
        <taxon>Halobacteria</taxon>
        <taxon>Halobacteriales</taxon>
        <taxon>Haloarculaceae</taxon>
        <taxon>Halorhabdus</taxon>
    </lineage>
</organism>
<accession>C7NTB2</accession>
<feature type="region of interest" description="Disordered" evidence="1">
    <location>
        <begin position="364"/>
        <end position="384"/>
    </location>
</feature>
<dbReference type="GeneID" id="8382915"/>
<protein>
    <recommendedName>
        <fullName evidence="4">CHAT domain-containing protein</fullName>
    </recommendedName>
</protein>
<dbReference type="EMBL" id="CP001687">
    <property type="protein sequence ID" value="ACV10834.1"/>
    <property type="molecule type" value="Genomic_DNA"/>
</dbReference>
<dbReference type="AlphaFoldDB" id="C7NTB2"/>
<evidence type="ECO:0000313" key="3">
    <source>
        <dbReference type="Proteomes" id="UP000002071"/>
    </source>
</evidence>
<name>C7NTB2_HALUD</name>
<keyword evidence="3" id="KW-1185">Reference proteome</keyword>
<evidence type="ECO:0000313" key="2">
    <source>
        <dbReference type="EMBL" id="ACV10834.1"/>
    </source>
</evidence>
<dbReference type="KEGG" id="hut:Huta_0647"/>
<reference evidence="2 3" key="1">
    <citation type="journal article" date="2009" name="Stand. Genomic Sci.">
        <title>Complete genome sequence of Halorhabdus utahensis type strain (AX-2).</title>
        <authorList>
            <person name="Anderson I."/>
            <person name="Tindall B.J."/>
            <person name="Pomrenke H."/>
            <person name="Goker M."/>
            <person name="Lapidus A."/>
            <person name="Nolan M."/>
            <person name="Copeland A."/>
            <person name="Glavina Del Rio T."/>
            <person name="Chen F."/>
            <person name="Tice H."/>
            <person name="Cheng J.F."/>
            <person name="Lucas S."/>
            <person name="Chertkov O."/>
            <person name="Bruce D."/>
            <person name="Brettin T."/>
            <person name="Detter J.C."/>
            <person name="Han C."/>
            <person name="Goodwin L."/>
            <person name="Land M."/>
            <person name="Hauser L."/>
            <person name="Chang Y.J."/>
            <person name="Jeffries C.D."/>
            <person name="Pitluck S."/>
            <person name="Pati A."/>
            <person name="Mavromatis K."/>
            <person name="Ivanova N."/>
            <person name="Ovchinnikova G."/>
            <person name="Chen A."/>
            <person name="Palaniappan K."/>
            <person name="Chain P."/>
            <person name="Rohde M."/>
            <person name="Bristow J."/>
            <person name="Eisen J.A."/>
            <person name="Markowitz V."/>
            <person name="Hugenholtz P."/>
            <person name="Kyrpides N.C."/>
            <person name="Klenk H.P."/>
        </authorList>
    </citation>
    <scope>NUCLEOTIDE SEQUENCE [LARGE SCALE GENOMIC DNA]</scope>
    <source>
        <strain evidence="3">DSM 12940 / JCM 11049 / AX-2</strain>
    </source>
</reference>
<dbReference type="Proteomes" id="UP000002071">
    <property type="component" value="Chromosome"/>
</dbReference>
<evidence type="ECO:0008006" key="4">
    <source>
        <dbReference type="Google" id="ProtNLM"/>
    </source>
</evidence>
<gene>
    <name evidence="2" type="ordered locus">Huta_0647</name>
</gene>
<sequence length="712" mass="78414">METLPLSSTPRFEPLAAPTGIQVVDPIDGGQFTFLTPDPVETDPAPKDALPVPVDGAVSIDTDVIRTPYLVGVWIRDGEFDLVEQCTGGDQVSLPDGRYVVEFSSVQLKLYLGIDGPATVDATGDLVEFSTSGESDVVVGLRSYHEQPARTITTTESPHDVMKAISQFRGALKTTSPERSFPTLRGHPPLVEFGEEFSAPGGARLSPASLSIELPPRWDRILPAAPLSYYLDADLVPGDRARLHLDGETVPLVGPDGYEQRIAQILKHVFTLDCVVRTEGLYNVDLHERSVLEARTDLDFQRLYDLPLAERTLAYLDVPFETVEPATPEWKLTADVQPEPENARVLPFLSSDLALIRATGDDDIEPEDLSEASPDVESFFRDGPAMPDEPVLLRGAADVRSGTSSGESEVAERVFRPDPTDSLMHTFVGDGIPLGATKMTPEMFRRRLEYEPVESGRVRVDVIVNEEAMSDETAVSDVYGTRDWIDFDVTIHSDLTQGELADVFQRDTDFLHYIGHVDDEGFKCSDGYLDVRSLSSVNISGFLLNACQSYVQGRALVDAGAVGGIVTLANIPNPTATSIGKTLARLLNSGFSIATARSFLEKDEQLAKRYMVVGDGYSNIVESQSGAPYYIEIEGNTRTPIMFSIQGYPSPSLSIGGLRSWHSKSFGYDYINPTRIEEMEMSKHEFDEFLSREDYPIFINDELTWSDDFQID</sequence>
<proteinExistence type="predicted"/>
<dbReference type="eggNOG" id="arCOG06229">
    <property type="taxonomic scope" value="Archaea"/>
</dbReference>